<proteinExistence type="predicted"/>
<dbReference type="OMA" id="AEMCPNQ"/>
<feature type="compositionally biased region" description="Polar residues" evidence="2">
    <location>
        <begin position="58"/>
        <end position="77"/>
    </location>
</feature>
<feature type="domain" description="G protein-regulated inducer of neurite outgrowth C-terminal" evidence="3">
    <location>
        <begin position="582"/>
        <end position="706"/>
    </location>
</feature>
<reference evidence="4" key="1">
    <citation type="submission" date="2025-08" db="UniProtKB">
        <authorList>
            <consortium name="Ensembl"/>
        </authorList>
    </citation>
    <scope>IDENTIFICATION</scope>
</reference>
<sequence length="711" mass="76576">MGTNPKRTVTVQMVPQLAVVDTLGNKEPNANWTKEPHLRLSQVCPNPTLTSPDHKQDNISLTASPADTVPHSQNTASRGGEPVSTAVLDKPVPTNGNKMKPEHVTGVGQQMPDLSLTGRGVAEVGGGPRDSNANMEMLSLADEKEICKAGASSALWPSKVDKRASDCRVGPNAAEEECARMTSSAKTTAREDSNKHVSPKARDLNNPCELRHTASGPQPDDKGSNSAAKNKDTAVPQRLQEMDHMHSCSKSSPGVQETPKQSNETTAALLISSPAPSKSKDSEAAFTNKNLSSKHPEKDLPQIKKPQIASDKHQPASSQMDSSTPPQAKPNMATHWQVAEEVSQTSTAVFEGQEQRCKLYKEASTMTLTPSSTPVKQHHDMEVQAVAKTCSRAVATSPSLLPFAVTRRPTGGVATKEEAQSMAIVYQVDVGVGQHPMYLSTLPTSADTRSERIHIETEMFANQSFHSERDKGPAAKPKDLATTLCNTQPVYQINIEHSNHKERGESASSQYIAGVQTSAVKTAPAEAFESAPAQERAAATKSGSADSNNAALSQAAATTRPDQAPSATTTTTRTTKTTTTTKSGLTKNKAGSPQQKAGGKSLRKEGKSGKPNKERERQGEEEERMTWEVYGASVDPESLGFAIQSHLQCKIKEQERKLIVRTSLRKSVSGVDSPQQGRKSKRRHQNIFRAMLQNVRRPNCCVRPPPSAVLE</sequence>
<dbReference type="PANTHER" id="PTHR15718:SF6">
    <property type="entry name" value="G PROTEIN-REGULATED INDUCER OF NEURITE OUTGROWTH 3"/>
    <property type="match status" value="1"/>
</dbReference>
<feature type="compositionally biased region" description="Low complexity" evidence="2">
    <location>
        <begin position="568"/>
        <end position="582"/>
    </location>
</feature>
<feature type="region of interest" description="Disordered" evidence="2">
    <location>
        <begin position="526"/>
        <end position="626"/>
    </location>
</feature>
<protein>
    <recommendedName>
        <fullName evidence="3">G protein-regulated inducer of neurite outgrowth C-terminal domain-containing protein</fullName>
    </recommendedName>
</protein>
<dbReference type="PANTHER" id="PTHR15718">
    <property type="entry name" value="G PROTEIN-REGULATED INDUCER OF NEURITE OUTGROWTH C-TERMINAL DOMAIN-CONTAINING PROTEIN"/>
    <property type="match status" value="1"/>
</dbReference>
<evidence type="ECO:0000313" key="4">
    <source>
        <dbReference type="Ensembl" id="ENSMMOP00000007206.1"/>
    </source>
</evidence>
<dbReference type="Proteomes" id="UP000261620">
    <property type="component" value="Unplaced"/>
</dbReference>
<evidence type="ECO:0000259" key="3">
    <source>
        <dbReference type="Pfam" id="PF15235"/>
    </source>
</evidence>
<accession>A0A3Q3VW53</accession>
<feature type="compositionally biased region" description="Polar residues" evidence="2">
    <location>
        <begin position="541"/>
        <end position="567"/>
    </location>
</feature>
<dbReference type="InterPro" id="IPR026646">
    <property type="entry name" value="GPRIN2-like/GPRIN3"/>
</dbReference>
<name>A0A3Q3VW53_MOLML</name>
<dbReference type="Pfam" id="PF15235">
    <property type="entry name" value="GRIN_C"/>
    <property type="match status" value="1"/>
</dbReference>
<dbReference type="InterPro" id="IPR032745">
    <property type="entry name" value="GRIN_C"/>
</dbReference>
<feature type="compositionally biased region" description="Basic and acidic residues" evidence="2">
    <location>
        <begin position="602"/>
        <end position="618"/>
    </location>
</feature>
<evidence type="ECO:0000256" key="1">
    <source>
        <dbReference type="ARBA" id="ARBA00002358"/>
    </source>
</evidence>
<keyword evidence="5" id="KW-1185">Reference proteome</keyword>
<dbReference type="GO" id="GO:0005886">
    <property type="term" value="C:plasma membrane"/>
    <property type="evidence" value="ECO:0007669"/>
    <property type="project" value="TreeGrafter"/>
</dbReference>
<reference evidence="4" key="2">
    <citation type="submission" date="2025-09" db="UniProtKB">
        <authorList>
            <consortium name="Ensembl"/>
        </authorList>
    </citation>
    <scope>IDENTIFICATION</scope>
</reference>
<dbReference type="GO" id="GO:0031175">
    <property type="term" value="P:neuron projection development"/>
    <property type="evidence" value="ECO:0007669"/>
    <property type="project" value="TreeGrafter"/>
</dbReference>
<organism evidence="4 5">
    <name type="scientific">Mola mola</name>
    <name type="common">Ocean sunfish</name>
    <name type="synonym">Tetraodon mola</name>
    <dbReference type="NCBI Taxonomy" id="94237"/>
    <lineage>
        <taxon>Eukaryota</taxon>
        <taxon>Metazoa</taxon>
        <taxon>Chordata</taxon>
        <taxon>Craniata</taxon>
        <taxon>Vertebrata</taxon>
        <taxon>Euteleostomi</taxon>
        <taxon>Actinopterygii</taxon>
        <taxon>Neopterygii</taxon>
        <taxon>Teleostei</taxon>
        <taxon>Neoteleostei</taxon>
        <taxon>Acanthomorphata</taxon>
        <taxon>Eupercaria</taxon>
        <taxon>Tetraodontiformes</taxon>
        <taxon>Molidae</taxon>
        <taxon>Mola</taxon>
    </lineage>
</organism>
<feature type="compositionally biased region" description="Polar residues" evidence="2">
    <location>
        <begin position="315"/>
        <end position="326"/>
    </location>
</feature>
<feature type="compositionally biased region" description="Polar residues" evidence="2">
    <location>
        <begin position="583"/>
        <end position="595"/>
    </location>
</feature>
<feature type="compositionally biased region" description="Polar residues" evidence="2">
    <location>
        <begin position="248"/>
        <end position="266"/>
    </location>
</feature>
<feature type="region of interest" description="Disordered" evidence="2">
    <location>
        <begin position="45"/>
        <end position="113"/>
    </location>
</feature>
<feature type="compositionally biased region" description="Basic and acidic residues" evidence="2">
    <location>
        <begin position="188"/>
        <end position="203"/>
    </location>
</feature>
<dbReference type="AlphaFoldDB" id="A0A3Q3VW53"/>
<evidence type="ECO:0000256" key="2">
    <source>
        <dbReference type="SAM" id="MobiDB-lite"/>
    </source>
</evidence>
<evidence type="ECO:0000313" key="5">
    <source>
        <dbReference type="Proteomes" id="UP000261620"/>
    </source>
</evidence>
<comment type="function">
    <text evidence="1">May be involved in neurite outgrowth.</text>
</comment>
<dbReference type="Ensembl" id="ENSMMOT00000007341.1">
    <property type="protein sequence ID" value="ENSMMOP00000007206.1"/>
    <property type="gene ID" value="ENSMMOG00000005600.1"/>
</dbReference>
<feature type="region of interest" description="Disordered" evidence="2">
    <location>
        <begin position="175"/>
        <end position="332"/>
    </location>
</feature>
<dbReference type="STRING" id="94237.ENSMMOP00000007206"/>